<dbReference type="PANTHER" id="PTHR26453">
    <property type="entry name" value="OLFACTORY RECEPTOR"/>
    <property type="match status" value="1"/>
</dbReference>
<dbReference type="Proteomes" id="UP000695026">
    <property type="component" value="Unplaced"/>
</dbReference>
<dbReference type="CDD" id="cd15225">
    <property type="entry name" value="7tmA_OR10A-like"/>
    <property type="match status" value="1"/>
</dbReference>
<evidence type="ECO:0000256" key="8">
    <source>
        <dbReference type="ARBA" id="ARBA00023224"/>
    </source>
</evidence>
<keyword evidence="9" id="KW-0675">Receptor</keyword>
<dbReference type="GO" id="GO:0004984">
    <property type="term" value="F:olfactory receptor activity"/>
    <property type="evidence" value="ECO:0007669"/>
    <property type="project" value="InterPro"/>
</dbReference>
<protein>
    <recommendedName>
        <fullName evidence="10">Olfactory receptor</fullName>
    </recommendedName>
</protein>
<dbReference type="PRINTS" id="PR00245">
    <property type="entry name" value="OLFACTORYR"/>
</dbReference>
<feature type="transmembrane region" description="Helical" evidence="10">
    <location>
        <begin position="272"/>
        <end position="292"/>
    </location>
</feature>
<dbReference type="RefSeq" id="XP_007423144.1">
    <property type="nucleotide sequence ID" value="XM_007423082.1"/>
</dbReference>
<dbReference type="InterPro" id="IPR017452">
    <property type="entry name" value="GPCR_Rhodpsn_7TM"/>
</dbReference>
<dbReference type="OrthoDB" id="9975554at2759"/>
<keyword evidence="12" id="KW-1185">Reference proteome</keyword>
<dbReference type="GO" id="GO:0005886">
    <property type="term" value="C:plasma membrane"/>
    <property type="evidence" value="ECO:0007669"/>
    <property type="project" value="UniProtKB-SubCell"/>
</dbReference>
<dbReference type="GeneID" id="103052026"/>
<proteinExistence type="inferred from homology"/>
<feature type="transmembrane region" description="Helical" evidence="10">
    <location>
        <begin position="197"/>
        <end position="226"/>
    </location>
</feature>
<reference evidence="13" key="1">
    <citation type="submission" date="2025-08" db="UniProtKB">
        <authorList>
            <consortium name="RefSeq"/>
        </authorList>
    </citation>
    <scope>IDENTIFICATION</scope>
    <source>
        <tissue evidence="13">Liver</tissue>
    </source>
</reference>
<keyword evidence="3 10" id="KW-0716">Sensory transduction</keyword>
<name>A0A9F2MX70_PYTBI</name>
<organism evidence="12 13">
    <name type="scientific">Python bivittatus</name>
    <name type="common">Burmese python</name>
    <name type="synonym">Python molurus bivittatus</name>
    <dbReference type="NCBI Taxonomy" id="176946"/>
    <lineage>
        <taxon>Eukaryota</taxon>
        <taxon>Metazoa</taxon>
        <taxon>Chordata</taxon>
        <taxon>Craniata</taxon>
        <taxon>Vertebrata</taxon>
        <taxon>Euteleostomi</taxon>
        <taxon>Lepidosauria</taxon>
        <taxon>Squamata</taxon>
        <taxon>Bifurcata</taxon>
        <taxon>Unidentata</taxon>
        <taxon>Episquamata</taxon>
        <taxon>Toxicofera</taxon>
        <taxon>Serpentes</taxon>
        <taxon>Henophidia</taxon>
        <taxon>Pythonidae</taxon>
        <taxon>Python</taxon>
    </lineage>
</organism>
<evidence type="ECO:0000256" key="3">
    <source>
        <dbReference type="ARBA" id="ARBA00022606"/>
    </source>
</evidence>
<accession>A0A9F2MX70</accession>
<evidence type="ECO:0000256" key="6">
    <source>
        <dbReference type="ARBA" id="ARBA00022989"/>
    </source>
</evidence>
<comment type="similarity">
    <text evidence="9">Belongs to the G-protein coupled receptor 1 family.</text>
</comment>
<dbReference type="PRINTS" id="PR00237">
    <property type="entry name" value="GPCRRHODOPSN"/>
</dbReference>
<keyword evidence="4 9" id="KW-0812">Transmembrane</keyword>
<evidence type="ECO:0000259" key="11">
    <source>
        <dbReference type="PROSITE" id="PS50262"/>
    </source>
</evidence>
<evidence type="ECO:0000256" key="5">
    <source>
        <dbReference type="ARBA" id="ARBA00022725"/>
    </source>
</evidence>
<comment type="subcellular location">
    <subcellularLocation>
        <location evidence="1 10">Cell membrane</location>
        <topology evidence="1 10">Multi-pass membrane protein</topology>
    </subcellularLocation>
</comment>
<feature type="transmembrane region" description="Helical" evidence="10">
    <location>
        <begin position="141"/>
        <end position="164"/>
    </location>
</feature>
<keyword evidence="5 10" id="KW-0552">Olfaction</keyword>
<feature type="transmembrane region" description="Helical" evidence="10">
    <location>
        <begin position="98"/>
        <end position="120"/>
    </location>
</feature>
<dbReference type="KEGG" id="pbi:103052026"/>
<dbReference type="FunFam" id="1.20.1070.10:FF:000001">
    <property type="entry name" value="Olfactory receptor"/>
    <property type="match status" value="1"/>
</dbReference>
<keyword evidence="2 10" id="KW-1003">Cell membrane</keyword>
<evidence type="ECO:0000256" key="9">
    <source>
        <dbReference type="RuleBase" id="RU000688"/>
    </source>
</evidence>
<keyword evidence="7 10" id="KW-0472">Membrane</keyword>
<feature type="transmembrane region" description="Helical" evidence="10">
    <location>
        <begin position="238"/>
        <end position="260"/>
    </location>
</feature>
<dbReference type="PROSITE" id="PS00237">
    <property type="entry name" value="G_PROTEIN_RECEP_F1_1"/>
    <property type="match status" value="1"/>
</dbReference>
<dbReference type="InterPro" id="IPR000276">
    <property type="entry name" value="GPCR_Rhodpsn"/>
</dbReference>
<gene>
    <name evidence="13" type="primary">LOC103052026</name>
</gene>
<dbReference type="AlphaFoldDB" id="A0A9F2MX70"/>
<feature type="domain" description="G-protein coupled receptors family 1 profile" evidence="11">
    <location>
        <begin position="41"/>
        <end position="290"/>
    </location>
</feature>
<keyword evidence="6 10" id="KW-1133">Transmembrane helix</keyword>
<dbReference type="InterPro" id="IPR000725">
    <property type="entry name" value="Olfact_rcpt"/>
</dbReference>
<evidence type="ECO:0000313" key="13">
    <source>
        <dbReference type="RefSeq" id="XP_007423144.1"/>
    </source>
</evidence>
<evidence type="ECO:0000256" key="2">
    <source>
        <dbReference type="ARBA" id="ARBA00022475"/>
    </source>
</evidence>
<dbReference type="GO" id="GO:0004930">
    <property type="term" value="F:G protein-coupled receptor activity"/>
    <property type="evidence" value="ECO:0007669"/>
    <property type="project" value="UniProtKB-KW"/>
</dbReference>
<dbReference type="Gene3D" id="1.20.1070.10">
    <property type="entry name" value="Rhodopsin 7-helix transmembrane proteins"/>
    <property type="match status" value="1"/>
</dbReference>
<sequence>MILQNYSAVTEFVFLAFPNSRLLQGLVFMIMLLMYLANVLGNLLIMVAIWKEPHLHIPMYYFLCSLSTVELCFTTSVVPQMLVNVLQRKKSISVAGCGFQMFLFIALGSTDSFLLVAMAYDRYVAICHPLHYAHIMTQHRCACLVAISLVLGGLLSMEIAAVVFHLPFNGSNQIEHYFCDVNQLLKLANTNTYFEEIAQFVGSILILSVPFLLIVISYICIIRAILQIPSTKGRLQTFNTCSSHLIVVLLQYGCGSLVYLHPKSRQFDKTDHLLSLVYTFGTPLLNPVIYSLRNKELKDAVRKLTMNSKLEIRDT</sequence>
<dbReference type="PROSITE" id="PS50262">
    <property type="entry name" value="G_PROTEIN_RECEP_F1_2"/>
    <property type="match status" value="1"/>
</dbReference>
<feature type="transmembrane region" description="Helical" evidence="10">
    <location>
        <begin position="22"/>
        <end position="47"/>
    </location>
</feature>
<evidence type="ECO:0000256" key="10">
    <source>
        <dbReference type="RuleBase" id="RU363047"/>
    </source>
</evidence>
<evidence type="ECO:0000313" key="12">
    <source>
        <dbReference type="Proteomes" id="UP000695026"/>
    </source>
</evidence>
<keyword evidence="9" id="KW-0297">G-protein coupled receptor</keyword>
<evidence type="ECO:0000256" key="7">
    <source>
        <dbReference type="ARBA" id="ARBA00023136"/>
    </source>
</evidence>
<dbReference type="Pfam" id="PF13853">
    <property type="entry name" value="7tm_4"/>
    <property type="match status" value="1"/>
</dbReference>
<feature type="transmembrane region" description="Helical" evidence="10">
    <location>
        <begin position="59"/>
        <end position="78"/>
    </location>
</feature>
<keyword evidence="8 9" id="KW-0807">Transducer</keyword>
<dbReference type="SUPFAM" id="SSF81321">
    <property type="entry name" value="Family A G protein-coupled receptor-like"/>
    <property type="match status" value="1"/>
</dbReference>
<evidence type="ECO:0000256" key="1">
    <source>
        <dbReference type="ARBA" id="ARBA00004651"/>
    </source>
</evidence>
<dbReference type="OMA" id="FHLPFNG"/>
<evidence type="ECO:0000256" key="4">
    <source>
        <dbReference type="ARBA" id="ARBA00022692"/>
    </source>
</evidence>